<dbReference type="AlphaFoldDB" id="R4WR03"/>
<name>R4WR03_RIPPE</name>
<dbReference type="PANTHER" id="PTHR44252">
    <property type="entry name" value="D-ERYTHRULOSE REDUCTASE"/>
    <property type="match status" value="1"/>
</dbReference>
<dbReference type="InterPro" id="IPR057326">
    <property type="entry name" value="KR_dom"/>
</dbReference>
<dbReference type="EMBL" id="AK417082">
    <property type="protein sequence ID" value="BAN20297.1"/>
    <property type="molecule type" value="mRNA"/>
</dbReference>
<keyword evidence="3" id="KW-0521">NADP</keyword>
<dbReference type="FunFam" id="3.40.50.720:FF:000084">
    <property type="entry name" value="Short-chain dehydrogenase reductase"/>
    <property type="match status" value="1"/>
</dbReference>
<dbReference type="GO" id="GO:0006629">
    <property type="term" value="P:lipid metabolic process"/>
    <property type="evidence" value="ECO:0007669"/>
    <property type="project" value="UniProtKB-ARBA"/>
</dbReference>
<dbReference type="PANTHER" id="PTHR44252:SF3">
    <property type="entry name" value="D-ERYTHRULOSE REDUCTASE-RELATED"/>
    <property type="match status" value="1"/>
</dbReference>
<dbReference type="PRINTS" id="PR00080">
    <property type="entry name" value="SDRFAMILY"/>
</dbReference>
<proteinExistence type="evidence at transcript level"/>
<dbReference type="InterPro" id="IPR002347">
    <property type="entry name" value="SDR_fam"/>
</dbReference>
<dbReference type="InterPro" id="IPR036291">
    <property type="entry name" value="NAD(P)-bd_dom_sf"/>
</dbReference>
<dbReference type="GO" id="GO:0005997">
    <property type="term" value="P:xylulose metabolic process"/>
    <property type="evidence" value="ECO:0007669"/>
    <property type="project" value="TreeGrafter"/>
</dbReference>
<accession>R4WR03</accession>
<dbReference type="Gene3D" id="3.40.50.720">
    <property type="entry name" value="NAD(P)-binding Rossmann-like Domain"/>
    <property type="match status" value="1"/>
</dbReference>
<evidence type="ECO:0000256" key="2">
    <source>
        <dbReference type="ARBA" id="ARBA00011881"/>
    </source>
</evidence>
<comment type="subunit">
    <text evidence="2">Homotetramer.</text>
</comment>
<dbReference type="PRINTS" id="PR00081">
    <property type="entry name" value="GDHRDH"/>
</dbReference>
<evidence type="ECO:0000313" key="6">
    <source>
        <dbReference type="EMBL" id="BAN20297.1"/>
    </source>
</evidence>
<reference evidence="6" key="1">
    <citation type="journal article" date="2013" name="PLoS ONE">
        <title>Gene expression in gut symbiotic organ of stinkbug affected by extracellular bacterial symbiont.</title>
        <authorList>
            <person name="Futahashi R."/>
            <person name="Tanaka K."/>
            <person name="Tanahashi M."/>
            <person name="Nikoh N."/>
            <person name="Kikuchi Y."/>
            <person name="Lee B.L."/>
            <person name="Fukatsu T."/>
        </authorList>
    </citation>
    <scope>NUCLEOTIDE SEQUENCE</scope>
    <source>
        <tissue evidence="6">Midgut</tissue>
    </source>
</reference>
<keyword evidence="4" id="KW-0560">Oxidoreductase</keyword>
<dbReference type="InterPro" id="IPR051737">
    <property type="entry name" value="L-xylulose/Carbonyl_redctase"/>
</dbReference>
<dbReference type="GO" id="GO:0050038">
    <property type="term" value="F:L-xylulose reductase (NADPH) activity"/>
    <property type="evidence" value="ECO:0007669"/>
    <property type="project" value="TreeGrafter"/>
</dbReference>
<feature type="domain" description="Ketoreductase" evidence="5">
    <location>
        <begin position="9"/>
        <end position="176"/>
    </location>
</feature>
<evidence type="ECO:0000256" key="3">
    <source>
        <dbReference type="ARBA" id="ARBA00022857"/>
    </source>
</evidence>
<dbReference type="Pfam" id="PF13561">
    <property type="entry name" value="adh_short_C2"/>
    <property type="match status" value="1"/>
</dbReference>
<evidence type="ECO:0000256" key="1">
    <source>
        <dbReference type="ARBA" id="ARBA00006484"/>
    </source>
</evidence>
<dbReference type="InterPro" id="IPR020904">
    <property type="entry name" value="Sc_DH/Rdtase_CS"/>
</dbReference>
<comment type="similarity">
    <text evidence="1">Belongs to the short-chain dehydrogenases/reductases (SDR) family.</text>
</comment>
<dbReference type="GO" id="GO:0006006">
    <property type="term" value="P:glucose metabolic process"/>
    <property type="evidence" value="ECO:0007669"/>
    <property type="project" value="TreeGrafter"/>
</dbReference>
<organism evidence="6">
    <name type="scientific">Riptortus pedestris</name>
    <name type="common">Bean bug</name>
    <dbReference type="NCBI Taxonomy" id="329032"/>
    <lineage>
        <taxon>Eukaryota</taxon>
        <taxon>Metazoa</taxon>
        <taxon>Ecdysozoa</taxon>
        <taxon>Arthropoda</taxon>
        <taxon>Hexapoda</taxon>
        <taxon>Insecta</taxon>
        <taxon>Pterygota</taxon>
        <taxon>Neoptera</taxon>
        <taxon>Paraneoptera</taxon>
        <taxon>Hemiptera</taxon>
        <taxon>Heteroptera</taxon>
        <taxon>Panheteroptera</taxon>
        <taxon>Pentatomomorpha</taxon>
        <taxon>Coreoidea</taxon>
        <taxon>Alydidae</taxon>
        <taxon>Riptortus</taxon>
    </lineage>
</organism>
<protein>
    <submittedName>
        <fullName evidence="6">Lung carbonyl reductase</fullName>
    </submittedName>
</protein>
<evidence type="ECO:0000259" key="5">
    <source>
        <dbReference type="SMART" id="SM00822"/>
    </source>
</evidence>
<sequence>MIEYNFSNKTVLVTGAGRGMGREVAKTLVKCGAKVVALSIIEEELRTLKQEVPQIITVKCDIANNKQVKELIPPHGPYHCLANIAGIIELQPFLDVTEESFDRVVAVNTKGMVFVSQVVAKQMIEHKIEGTIVTISSQASKVGVRDHTAYCASKAAVNLITKVMAIELAPYGIRSNCVNPTVVMTELGKIGWSDPVKAKTMLDRIPLHRFAEVEDVVTTVLFLLSDNNKMINGETVMVDGGALSN</sequence>
<evidence type="ECO:0000256" key="4">
    <source>
        <dbReference type="ARBA" id="ARBA00023002"/>
    </source>
</evidence>
<dbReference type="GO" id="GO:0004090">
    <property type="term" value="F:carbonyl reductase (NADPH) activity"/>
    <property type="evidence" value="ECO:0007669"/>
    <property type="project" value="TreeGrafter"/>
</dbReference>
<dbReference type="SMART" id="SM00822">
    <property type="entry name" value="PKS_KR"/>
    <property type="match status" value="1"/>
</dbReference>
<dbReference type="SUPFAM" id="SSF51735">
    <property type="entry name" value="NAD(P)-binding Rossmann-fold domains"/>
    <property type="match status" value="1"/>
</dbReference>
<dbReference type="PROSITE" id="PS00061">
    <property type="entry name" value="ADH_SHORT"/>
    <property type="match status" value="1"/>
</dbReference>